<dbReference type="AlphaFoldDB" id="A0A218Z586"/>
<dbReference type="PANTHER" id="PTHR24321">
    <property type="entry name" value="DEHYDROGENASES, SHORT CHAIN"/>
    <property type="match status" value="1"/>
</dbReference>
<feature type="region of interest" description="Disordered" evidence="4">
    <location>
        <begin position="23"/>
        <end position="44"/>
    </location>
</feature>
<dbReference type="Proteomes" id="UP000242519">
    <property type="component" value="Unassembled WGS sequence"/>
</dbReference>
<keyword evidence="2" id="KW-0521">NADP</keyword>
<dbReference type="STRING" id="503106.A0A218Z586"/>
<dbReference type="SUPFAM" id="SSF51735">
    <property type="entry name" value="NAD(P)-binding Rossmann-fold domains"/>
    <property type="match status" value="1"/>
</dbReference>
<dbReference type="PANTHER" id="PTHR24321:SF12">
    <property type="entry name" value="SHORT-CHAIN DEHYDROGENASE_REDUCTASE FAMILY, PUTATIVE (AFU_ORTHOLOGUE AFUA_5G14340)-RELATED"/>
    <property type="match status" value="1"/>
</dbReference>
<name>A0A218Z586_9HELO</name>
<dbReference type="EMBL" id="MZNU01000204">
    <property type="protein sequence ID" value="OWP02912.1"/>
    <property type="molecule type" value="Genomic_DNA"/>
</dbReference>
<dbReference type="GO" id="GO:0009688">
    <property type="term" value="P:abscisic acid biosynthetic process"/>
    <property type="evidence" value="ECO:0007669"/>
    <property type="project" value="UniProtKB-ARBA"/>
</dbReference>
<evidence type="ECO:0000313" key="5">
    <source>
        <dbReference type="EMBL" id="OWP02912.1"/>
    </source>
</evidence>
<dbReference type="CDD" id="cd05233">
    <property type="entry name" value="SDR_c"/>
    <property type="match status" value="1"/>
</dbReference>
<dbReference type="PRINTS" id="PR00080">
    <property type="entry name" value="SDRFAMILY"/>
</dbReference>
<organism evidence="5 6">
    <name type="scientific">Diplocarpon coronariae</name>
    <dbReference type="NCBI Taxonomy" id="2795749"/>
    <lineage>
        <taxon>Eukaryota</taxon>
        <taxon>Fungi</taxon>
        <taxon>Dikarya</taxon>
        <taxon>Ascomycota</taxon>
        <taxon>Pezizomycotina</taxon>
        <taxon>Leotiomycetes</taxon>
        <taxon>Helotiales</taxon>
        <taxon>Drepanopezizaceae</taxon>
        <taxon>Diplocarpon</taxon>
    </lineage>
</organism>
<dbReference type="Gene3D" id="3.40.50.720">
    <property type="entry name" value="NAD(P)-binding Rossmann-like Domain"/>
    <property type="match status" value="1"/>
</dbReference>
<proteinExistence type="inferred from homology"/>
<dbReference type="FunFam" id="3.40.50.720:FF:000084">
    <property type="entry name" value="Short-chain dehydrogenase reductase"/>
    <property type="match status" value="1"/>
</dbReference>
<reference evidence="5 6" key="1">
    <citation type="submission" date="2017-04" db="EMBL/GenBank/DDBJ databases">
        <title>Draft genome sequence of Marssonina coronaria NL1: causal agent of apple blotch.</title>
        <authorList>
            <person name="Cheng Q."/>
        </authorList>
    </citation>
    <scope>NUCLEOTIDE SEQUENCE [LARGE SCALE GENOMIC DNA]</scope>
    <source>
        <strain evidence="5 6">NL1</strain>
    </source>
</reference>
<sequence length="301" mass="31548">MPDFSPDSVAFVTGMITISPLIPSTPVSQDEHHRRSSPSECSAGSGIGLAVARQLVIDGLRRIALVDLSADSLDTATTALRSLASPTGPVLELRALPADCSRDADVEAAVAATVDAFGRVDVCFNAAGVSGEFGGTAATGVEDLDRVLGLNLRGAWLCERAQIRQFLKQEMRDVSTGLPFQTRGSIVNVGSLASHRAIPSLSPYIMAKHGVLGLTKADASDYAKDGIRVNCLCPGWIATNMTKRLVDGDSVAMGSEMTARAPMARWGRPEEVAFVACFLLSDKASFVTGTSVSVDGGYLAC</sequence>
<keyword evidence="3" id="KW-0560">Oxidoreductase</keyword>
<evidence type="ECO:0000256" key="4">
    <source>
        <dbReference type="SAM" id="MobiDB-lite"/>
    </source>
</evidence>
<gene>
    <name evidence="5" type="ORF">B2J93_3492</name>
</gene>
<accession>A0A218Z586</accession>
<evidence type="ECO:0000256" key="3">
    <source>
        <dbReference type="ARBA" id="ARBA00023002"/>
    </source>
</evidence>
<evidence type="ECO:0000313" key="6">
    <source>
        <dbReference type="Proteomes" id="UP000242519"/>
    </source>
</evidence>
<dbReference type="InterPro" id="IPR002347">
    <property type="entry name" value="SDR_fam"/>
</dbReference>
<protein>
    <submittedName>
        <fullName evidence="5">Uncharacterized protein</fullName>
    </submittedName>
</protein>
<dbReference type="Pfam" id="PF13561">
    <property type="entry name" value="adh_short_C2"/>
    <property type="match status" value="1"/>
</dbReference>
<dbReference type="InterPro" id="IPR036291">
    <property type="entry name" value="NAD(P)-bd_dom_sf"/>
</dbReference>
<evidence type="ECO:0000256" key="1">
    <source>
        <dbReference type="ARBA" id="ARBA00006484"/>
    </source>
</evidence>
<keyword evidence="6" id="KW-1185">Reference proteome</keyword>
<dbReference type="InParanoid" id="A0A218Z586"/>
<dbReference type="GO" id="GO:0016491">
    <property type="term" value="F:oxidoreductase activity"/>
    <property type="evidence" value="ECO:0007669"/>
    <property type="project" value="UniProtKB-KW"/>
</dbReference>
<dbReference type="PRINTS" id="PR00081">
    <property type="entry name" value="GDHRDH"/>
</dbReference>
<comment type="similarity">
    <text evidence="1">Belongs to the short-chain dehydrogenases/reductases (SDR) family.</text>
</comment>
<comment type="caution">
    <text evidence="5">The sequence shown here is derived from an EMBL/GenBank/DDBJ whole genome shotgun (WGS) entry which is preliminary data.</text>
</comment>
<evidence type="ECO:0000256" key="2">
    <source>
        <dbReference type="ARBA" id="ARBA00022857"/>
    </source>
</evidence>
<dbReference type="OrthoDB" id="5840532at2759"/>